<gene>
    <name evidence="2" type="ORF">K435DRAFT_968283</name>
</gene>
<evidence type="ECO:0000313" key="2">
    <source>
        <dbReference type="EMBL" id="THU91212.1"/>
    </source>
</evidence>
<keyword evidence="1" id="KW-0732">Signal</keyword>
<dbReference type="InterPro" id="IPR036514">
    <property type="entry name" value="SGNH_hydro_sf"/>
</dbReference>
<dbReference type="Proteomes" id="UP000297245">
    <property type="component" value="Unassembled WGS sequence"/>
</dbReference>
<dbReference type="OrthoDB" id="1600564at2759"/>
<accession>A0A4S8LP90</accession>
<dbReference type="Pfam" id="PF00657">
    <property type="entry name" value="Lipase_GDSL"/>
    <property type="match status" value="1"/>
</dbReference>
<dbReference type="InterPro" id="IPR001087">
    <property type="entry name" value="GDSL"/>
</dbReference>
<organism evidence="2 3">
    <name type="scientific">Dendrothele bispora (strain CBS 962.96)</name>
    <dbReference type="NCBI Taxonomy" id="1314807"/>
    <lineage>
        <taxon>Eukaryota</taxon>
        <taxon>Fungi</taxon>
        <taxon>Dikarya</taxon>
        <taxon>Basidiomycota</taxon>
        <taxon>Agaricomycotina</taxon>
        <taxon>Agaricomycetes</taxon>
        <taxon>Agaricomycetidae</taxon>
        <taxon>Agaricales</taxon>
        <taxon>Agaricales incertae sedis</taxon>
        <taxon>Dendrothele</taxon>
    </lineage>
</organism>
<protein>
    <recommendedName>
        <fullName evidence="4">Carbohydrate esterase family 16 protein</fullName>
    </recommendedName>
</protein>
<dbReference type="Gene3D" id="3.40.50.1110">
    <property type="entry name" value="SGNH hydrolase"/>
    <property type="match status" value="1"/>
</dbReference>
<evidence type="ECO:0008006" key="4">
    <source>
        <dbReference type="Google" id="ProtNLM"/>
    </source>
</evidence>
<reference evidence="2 3" key="1">
    <citation type="journal article" date="2019" name="Nat. Ecol. Evol.">
        <title>Megaphylogeny resolves global patterns of mushroom evolution.</title>
        <authorList>
            <person name="Varga T."/>
            <person name="Krizsan K."/>
            <person name="Foldi C."/>
            <person name="Dima B."/>
            <person name="Sanchez-Garcia M."/>
            <person name="Sanchez-Ramirez S."/>
            <person name="Szollosi G.J."/>
            <person name="Szarkandi J.G."/>
            <person name="Papp V."/>
            <person name="Albert L."/>
            <person name="Andreopoulos W."/>
            <person name="Angelini C."/>
            <person name="Antonin V."/>
            <person name="Barry K.W."/>
            <person name="Bougher N.L."/>
            <person name="Buchanan P."/>
            <person name="Buyck B."/>
            <person name="Bense V."/>
            <person name="Catcheside P."/>
            <person name="Chovatia M."/>
            <person name="Cooper J."/>
            <person name="Damon W."/>
            <person name="Desjardin D."/>
            <person name="Finy P."/>
            <person name="Geml J."/>
            <person name="Haridas S."/>
            <person name="Hughes K."/>
            <person name="Justo A."/>
            <person name="Karasinski D."/>
            <person name="Kautmanova I."/>
            <person name="Kiss B."/>
            <person name="Kocsube S."/>
            <person name="Kotiranta H."/>
            <person name="LaButti K.M."/>
            <person name="Lechner B.E."/>
            <person name="Liimatainen K."/>
            <person name="Lipzen A."/>
            <person name="Lukacs Z."/>
            <person name="Mihaltcheva S."/>
            <person name="Morgado L.N."/>
            <person name="Niskanen T."/>
            <person name="Noordeloos M.E."/>
            <person name="Ohm R.A."/>
            <person name="Ortiz-Santana B."/>
            <person name="Ovrebo C."/>
            <person name="Racz N."/>
            <person name="Riley R."/>
            <person name="Savchenko A."/>
            <person name="Shiryaev A."/>
            <person name="Soop K."/>
            <person name="Spirin V."/>
            <person name="Szebenyi C."/>
            <person name="Tomsovsky M."/>
            <person name="Tulloss R.E."/>
            <person name="Uehling J."/>
            <person name="Grigoriev I.V."/>
            <person name="Vagvolgyi C."/>
            <person name="Papp T."/>
            <person name="Martin F.M."/>
            <person name="Miettinen O."/>
            <person name="Hibbett D.S."/>
            <person name="Nagy L.G."/>
        </authorList>
    </citation>
    <scope>NUCLEOTIDE SEQUENCE [LARGE SCALE GENOMIC DNA]</scope>
    <source>
        <strain evidence="2 3">CBS 962.96</strain>
    </source>
</reference>
<dbReference type="SUPFAM" id="SSF52266">
    <property type="entry name" value="SGNH hydrolase"/>
    <property type="match status" value="1"/>
</dbReference>
<feature type="signal peptide" evidence="1">
    <location>
        <begin position="1"/>
        <end position="25"/>
    </location>
</feature>
<sequence>MFGGRTSSVPHLALLLLLKVATSLAQAIPDFPVIVNTTFPLNLAVQPSCGPLTSQTFTEINTGIVSLDRIRTIVAFGDSWTDNGSNGTVPIPPMMWPPVPEAGSAKNPAQTRASNGFVWVETFANTLSAKLLDYAIGGAVIDNFAYTSTNPNNILGDPQASFVDQASLFFLQGKFLDALVPSQTLYTVAFGINDHNQAAIAGGNWDRAFNSHVAKLGELQAAGARNILIHGMFQSFPDTDRLQDRVFGYLRDSKAQNGTNFAFVNLEKLFTAIKQDPASFGYRGSPTCLRSSVTTAGGCNDPDHSVFWIPGHPSQVTHRLISQYTQAVLKNCTV</sequence>
<keyword evidence="3" id="KW-1185">Reference proteome</keyword>
<proteinExistence type="predicted"/>
<dbReference type="AlphaFoldDB" id="A0A4S8LP90"/>
<name>A0A4S8LP90_DENBC</name>
<evidence type="ECO:0000256" key="1">
    <source>
        <dbReference type="SAM" id="SignalP"/>
    </source>
</evidence>
<dbReference type="GO" id="GO:0016788">
    <property type="term" value="F:hydrolase activity, acting on ester bonds"/>
    <property type="evidence" value="ECO:0007669"/>
    <property type="project" value="InterPro"/>
</dbReference>
<feature type="chain" id="PRO_5020774571" description="Carbohydrate esterase family 16 protein" evidence="1">
    <location>
        <begin position="26"/>
        <end position="334"/>
    </location>
</feature>
<dbReference type="EMBL" id="ML179312">
    <property type="protein sequence ID" value="THU91212.1"/>
    <property type="molecule type" value="Genomic_DNA"/>
</dbReference>
<evidence type="ECO:0000313" key="3">
    <source>
        <dbReference type="Proteomes" id="UP000297245"/>
    </source>
</evidence>